<protein>
    <submittedName>
        <fullName evidence="1">Uncharacterized protein</fullName>
    </submittedName>
</protein>
<dbReference type="EMBL" id="GBXM01058052">
    <property type="protein sequence ID" value="JAH50525.1"/>
    <property type="molecule type" value="Transcribed_RNA"/>
</dbReference>
<dbReference type="AlphaFoldDB" id="A0A0E9TC96"/>
<proteinExistence type="predicted"/>
<organism evidence="1">
    <name type="scientific">Anguilla anguilla</name>
    <name type="common">European freshwater eel</name>
    <name type="synonym">Muraena anguilla</name>
    <dbReference type="NCBI Taxonomy" id="7936"/>
    <lineage>
        <taxon>Eukaryota</taxon>
        <taxon>Metazoa</taxon>
        <taxon>Chordata</taxon>
        <taxon>Craniata</taxon>
        <taxon>Vertebrata</taxon>
        <taxon>Euteleostomi</taxon>
        <taxon>Actinopterygii</taxon>
        <taxon>Neopterygii</taxon>
        <taxon>Teleostei</taxon>
        <taxon>Anguilliformes</taxon>
        <taxon>Anguillidae</taxon>
        <taxon>Anguilla</taxon>
    </lineage>
</organism>
<name>A0A0E9TC96_ANGAN</name>
<evidence type="ECO:0000313" key="1">
    <source>
        <dbReference type="EMBL" id="JAH50525.1"/>
    </source>
</evidence>
<reference evidence="1" key="1">
    <citation type="submission" date="2014-11" db="EMBL/GenBank/DDBJ databases">
        <authorList>
            <person name="Amaro Gonzalez C."/>
        </authorList>
    </citation>
    <scope>NUCLEOTIDE SEQUENCE</scope>
</reference>
<reference evidence="1" key="2">
    <citation type="journal article" date="2015" name="Fish Shellfish Immunol.">
        <title>Early steps in the European eel (Anguilla anguilla)-Vibrio vulnificus interaction in the gills: Role of the RtxA13 toxin.</title>
        <authorList>
            <person name="Callol A."/>
            <person name="Pajuelo D."/>
            <person name="Ebbesson L."/>
            <person name="Teles M."/>
            <person name="MacKenzie S."/>
            <person name="Amaro C."/>
        </authorList>
    </citation>
    <scope>NUCLEOTIDE SEQUENCE</scope>
</reference>
<accession>A0A0E9TC96</accession>
<sequence length="27" mass="2853">MMLDQERSALSRVCGLPCSALTEAAVT</sequence>